<organism evidence="8 9">
    <name type="scientific">Cylindrotheca closterium</name>
    <dbReference type="NCBI Taxonomy" id="2856"/>
    <lineage>
        <taxon>Eukaryota</taxon>
        <taxon>Sar</taxon>
        <taxon>Stramenopiles</taxon>
        <taxon>Ochrophyta</taxon>
        <taxon>Bacillariophyta</taxon>
        <taxon>Bacillariophyceae</taxon>
        <taxon>Bacillariophycidae</taxon>
        <taxon>Bacillariales</taxon>
        <taxon>Bacillariaceae</taxon>
        <taxon>Cylindrotheca</taxon>
    </lineage>
</organism>
<feature type="compositionally biased region" description="Polar residues" evidence="5">
    <location>
        <begin position="495"/>
        <end position="504"/>
    </location>
</feature>
<feature type="transmembrane region" description="Helical" evidence="6">
    <location>
        <begin position="128"/>
        <end position="146"/>
    </location>
</feature>
<dbReference type="Proteomes" id="UP001295423">
    <property type="component" value="Unassembled WGS sequence"/>
</dbReference>
<gene>
    <name evidence="8" type="ORF">CYCCA115_LOCUS8024</name>
</gene>
<evidence type="ECO:0000256" key="3">
    <source>
        <dbReference type="ARBA" id="ARBA00022989"/>
    </source>
</evidence>
<evidence type="ECO:0000256" key="6">
    <source>
        <dbReference type="SAM" id="Phobius"/>
    </source>
</evidence>
<dbReference type="AlphaFoldDB" id="A0AAD2CYS4"/>
<feature type="transmembrane region" description="Helical" evidence="6">
    <location>
        <begin position="20"/>
        <end position="40"/>
    </location>
</feature>
<evidence type="ECO:0000256" key="2">
    <source>
        <dbReference type="ARBA" id="ARBA00022692"/>
    </source>
</evidence>
<comment type="subcellular location">
    <subcellularLocation>
        <location evidence="1">Endomembrane system</location>
        <topology evidence="1">Multi-pass membrane protein</topology>
    </subcellularLocation>
</comment>
<keyword evidence="2 6" id="KW-0812">Transmembrane</keyword>
<dbReference type="SMART" id="SM00752">
    <property type="entry name" value="HTTM"/>
    <property type="match status" value="1"/>
</dbReference>
<sequence length="504" mass="57101">MGGKVEGWRAMLGSTPEALALFRISLGFLLTCELVLRFQYLHVFYTDEGTMPLNLLLPRIDDLYKAVCLHCHFGDLWQQQVLLTIQVFVSILLTLGYKTRVMSVISWYMYTSLILRCTWLYFILDRYFYYLLFLSMFLPLDERWSISRPLNKSEPSRLVLNPATIGLKALILWIYIDAGGGKLMDPNKGWTYHADPLPALDTYTRHTVFARYLYGILGPEGLRLMTPTVVWVELLSCPLALVGSYLGITFLVKLAISLILSLHIGISFSIRNSYLLSYVACSAWCVFLPIGWETMQSSKVRKRSVLTLLGLLVSSCMIGGMAASNVWFETIGKDCSTSSLRQIWSTLLQNRWNVFIGAEEYVTWEIAPGLLADGSVVDVWGRKDHVDWTMPGSGAPCTSTSRPGRWRSFPYIADLQGEDAEALWGYLCKQWDWENNAEEKPGRKLVKFNFFMLQADVLPNMGFSATRKRLVYTHECANSNQTNGNGDEIVDDVTENASSTSDEL</sequence>
<dbReference type="GO" id="GO:0012505">
    <property type="term" value="C:endomembrane system"/>
    <property type="evidence" value="ECO:0007669"/>
    <property type="project" value="UniProtKB-SubCell"/>
</dbReference>
<comment type="caution">
    <text evidence="8">The sequence shown here is derived from an EMBL/GenBank/DDBJ whole genome shotgun (WGS) entry which is preliminary data.</text>
</comment>
<feature type="transmembrane region" description="Helical" evidence="6">
    <location>
        <begin position="104"/>
        <end position="122"/>
    </location>
</feature>
<feature type="transmembrane region" description="Helical" evidence="6">
    <location>
        <begin position="274"/>
        <end position="292"/>
    </location>
</feature>
<evidence type="ECO:0000256" key="4">
    <source>
        <dbReference type="ARBA" id="ARBA00023136"/>
    </source>
</evidence>
<dbReference type="EMBL" id="CAKOGP040001112">
    <property type="protein sequence ID" value="CAJ1942592.1"/>
    <property type="molecule type" value="Genomic_DNA"/>
</dbReference>
<reference evidence="8" key="1">
    <citation type="submission" date="2023-08" db="EMBL/GenBank/DDBJ databases">
        <authorList>
            <person name="Audoor S."/>
            <person name="Bilcke G."/>
        </authorList>
    </citation>
    <scope>NUCLEOTIDE SEQUENCE</scope>
</reference>
<dbReference type="PANTHER" id="PTHR39535">
    <property type="entry name" value="SPORULATION-DELAYING PROTEIN SDPB"/>
    <property type="match status" value="1"/>
</dbReference>
<dbReference type="InterPro" id="IPR052964">
    <property type="entry name" value="Sporulation_signal_mat"/>
</dbReference>
<proteinExistence type="predicted"/>
<evidence type="ECO:0000256" key="1">
    <source>
        <dbReference type="ARBA" id="ARBA00004127"/>
    </source>
</evidence>
<dbReference type="PANTHER" id="PTHR39535:SF2">
    <property type="entry name" value="HTTM DOMAIN-CONTAINING PROTEIN"/>
    <property type="match status" value="1"/>
</dbReference>
<feature type="region of interest" description="Disordered" evidence="5">
    <location>
        <begin position="481"/>
        <end position="504"/>
    </location>
</feature>
<feature type="transmembrane region" description="Helical" evidence="6">
    <location>
        <begin position="304"/>
        <end position="328"/>
    </location>
</feature>
<keyword evidence="4 6" id="KW-0472">Membrane</keyword>
<feature type="transmembrane region" description="Helical" evidence="6">
    <location>
        <begin position="77"/>
        <end position="97"/>
    </location>
</feature>
<evidence type="ECO:0000256" key="5">
    <source>
        <dbReference type="SAM" id="MobiDB-lite"/>
    </source>
</evidence>
<feature type="transmembrane region" description="Helical" evidence="6">
    <location>
        <begin position="158"/>
        <end position="176"/>
    </location>
</feature>
<evidence type="ECO:0000259" key="7">
    <source>
        <dbReference type="SMART" id="SM00752"/>
    </source>
</evidence>
<keyword evidence="3 6" id="KW-1133">Transmembrane helix</keyword>
<accession>A0AAD2CYS4</accession>
<evidence type="ECO:0000313" key="9">
    <source>
        <dbReference type="Proteomes" id="UP001295423"/>
    </source>
</evidence>
<protein>
    <recommendedName>
        <fullName evidence="7">HTTM-like domain-containing protein</fullName>
    </recommendedName>
</protein>
<feature type="transmembrane region" description="Helical" evidence="6">
    <location>
        <begin position="250"/>
        <end position="268"/>
    </location>
</feature>
<feature type="domain" description="HTTM-like" evidence="7">
    <location>
        <begin position="11"/>
        <end position="292"/>
    </location>
</feature>
<dbReference type="InterPro" id="IPR011020">
    <property type="entry name" value="HTTM-like"/>
</dbReference>
<evidence type="ECO:0000313" key="8">
    <source>
        <dbReference type="EMBL" id="CAJ1942592.1"/>
    </source>
</evidence>
<name>A0AAD2CYS4_9STRA</name>
<keyword evidence="9" id="KW-1185">Reference proteome</keyword>